<feature type="binding site" evidence="3">
    <location>
        <begin position="28"/>
        <end position="31"/>
    </location>
    <ligand>
        <name>substrate</name>
    </ligand>
</feature>
<evidence type="ECO:0000313" key="5">
    <source>
        <dbReference type="Proteomes" id="UP000051820"/>
    </source>
</evidence>
<evidence type="ECO:0000256" key="3">
    <source>
        <dbReference type="HAMAP-Rule" id="MF_00170"/>
    </source>
</evidence>
<dbReference type="PATRIC" id="fig|1423807.3.peg.2100"/>
<dbReference type="GO" id="GO:0004751">
    <property type="term" value="F:ribose-5-phosphate isomerase activity"/>
    <property type="evidence" value="ECO:0007669"/>
    <property type="project" value="UniProtKB-UniRule"/>
</dbReference>
<reference evidence="4 5" key="1">
    <citation type="journal article" date="2015" name="Genome Announc.">
        <title>Expanding the biotechnology potential of lactobacilli through comparative genomics of 213 strains and associated genera.</title>
        <authorList>
            <person name="Sun Z."/>
            <person name="Harris H.M."/>
            <person name="McCann A."/>
            <person name="Guo C."/>
            <person name="Argimon S."/>
            <person name="Zhang W."/>
            <person name="Yang X."/>
            <person name="Jeffery I.B."/>
            <person name="Cooney J.C."/>
            <person name="Kagawa T.F."/>
            <person name="Liu W."/>
            <person name="Song Y."/>
            <person name="Salvetti E."/>
            <person name="Wrobel A."/>
            <person name="Rasinkangas P."/>
            <person name="Parkhill J."/>
            <person name="Rea M.C."/>
            <person name="O'Sullivan O."/>
            <person name="Ritari J."/>
            <person name="Douillard F.P."/>
            <person name="Paul Ross R."/>
            <person name="Yang R."/>
            <person name="Briner A.E."/>
            <person name="Felis G.E."/>
            <person name="de Vos W.M."/>
            <person name="Barrangou R."/>
            <person name="Klaenhammer T.R."/>
            <person name="Caufield P.W."/>
            <person name="Cui Y."/>
            <person name="Zhang H."/>
            <person name="O'Toole P.W."/>
        </authorList>
    </citation>
    <scope>NUCLEOTIDE SEQUENCE [LARGE SCALE GENOMIC DNA]</scope>
    <source>
        <strain evidence="4 5">DSM 5007</strain>
    </source>
</reference>
<proteinExistence type="inferred from homology"/>
<feature type="active site" description="Proton acceptor" evidence="3">
    <location>
        <position position="106"/>
    </location>
</feature>
<feature type="binding site" evidence="3">
    <location>
        <begin position="84"/>
        <end position="87"/>
    </location>
    <ligand>
        <name>substrate</name>
    </ligand>
</feature>
<dbReference type="GO" id="GO:0006014">
    <property type="term" value="P:D-ribose metabolic process"/>
    <property type="evidence" value="ECO:0007669"/>
    <property type="project" value="TreeGrafter"/>
</dbReference>
<dbReference type="AlphaFoldDB" id="A0A0R1VTM7"/>
<dbReference type="Gene3D" id="3.30.70.260">
    <property type="match status" value="1"/>
</dbReference>
<protein>
    <recommendedName>
        <fullName evidence="3">Ribose-5-phosphate isomerase A</fullName>
        <ecNumber evidence="3">5.3.1.6</ecNumber>
    </recommendedName>
    <alternativeName>
        <fullName evidence="3">Phosphoriboisomerase A</fullName>
        <shortName evidence="3">PRI</shortName>
    </alternativeName>
</protein>
<evidence type="ECO:0000256" key="2">
    <source>
        <dbReference type="ARBA" id="ARBA00023235"/>
    </source>
</evidence>
<dbReference type="FunFam" id="3.40.50.1360:FF:000001">
    <property type="entry name" value="Ribose-5-phosphate isomerase A"/>
    <property type="match status" value="1"/>
</dbReference>
<dbReference type="Gene3D" id="3.40.50.1360">
    <property type="match status" value="1"/>
</dbReference>
<dbReference type="eggNOG" id="COG0120">
    <property type="taxonomic scope" value="Bacteria"/>
</dbReference>
<dbReference type="HAMAP" id="MF_00170">
    <property type="entry name" value="Rib_5P_isom_A"/>
    <property type="match status" value="1"/>
</dbReference>
<dbReference type="InterPro" id="IPR020672">
    <property type="entry name" value="Ribose5P_isomerase_typA_subgr"/>
</dbReference>
<organism evidence="4 5">
    <name type="scientific">Paucilactobacillus suebicus DSM 5007 = KCTC 3549</name>
    <dbReference type="NCBI Taxonomy" id="1423807"/>
    <lineage>
        <taxon>Bacteria</taxon>
        <taxon>Bacillati</taxon>
        <taxon>Bacillota</taxon>
        <taxon>Bacilli</taxon>
        <taxon>Lactobacillales</taxon>
        <taxon>Lactobacillaceae</taxon>
        <taxon>Paucilactobacillus</taxon>
    </lineage>
</organism>
<evidence type="ECO:0000256" key="1">
    <source>
        <dbReference type="ARBA" id="ARBA00001713"/>
    </source>
</evidence>
<dbReference type="GO" id="GO:0005829">
    <property type="term" value="C:cytosol"/>
    <property type="evidence" value="ECO:0007669"/>
    <property type="project" value="TreeGrafter"/>
</dbReference>
<dbReference type="NCBIfam" id="NF001924">
    <property type="entry name" value="PRK00702.1"/>
    <property type="match status" value="1"/>
</dbReference>
<dbReference type="NCBIfam" id="TIGR00021">
    <property type="entry name" value="rpiA"/>
    <property type="match status" value="1"/>
</dbReference>
<feature type="binding site" evidence="3">
    <location>
        <position position="124"/>
    </location>
    <ligand>
        <name>substrate</name>
    </ligand>
</feature>
<sequence length="234" mass="25213">MNQNELKASVGNEAAKYVENDMIVGLGSGTTVSYMVDSLGKRVKSEGLNIVCISTSNRTADQARCLGMNVTSIDKVGHVDLTIDGADEISSDLNGIKGGGAALLWEKIVATNSDRNMWIVDESKIVDHLGAFPLPVEVIPFGSQHVFDKFKKMGFQPSFRTNVASALVKTDSNNLIIDLHLGKISAPKELAELLNDTVGVVEHGLFLDVVDKVIVGKQDGIETIDRIEKFANAN</sequence>
<comment type="similarity">
    <text evidence="3">Belongs to the ribose 5-phosphate isomerase family.</text>
</comment>
<dbReference type="RefSeq" id="WP_010622493.1">
    <property type="nucleotide sequence ID" value="NZ_AZGF01000050.1"/>
</dbReference>
<gene>
    <name evidence="3" type="primary">rpiA</name>
    <name evidence="4" type="ORF">FD16_GL002048</name>
</gene>
<dbReference type="PANTHER" id="PTHR11934">
    <property type="entry name" value="RIBOSE-5-PHOSPHATE ISOMERASE"/>
    <property type="match status" value="1"/>
</dbReference>
<dbReference type="OrthoDB" id="5870696at2"/>
<dbReference type="UniPathway" id="UPA00115">
    <property type="reaction ID" value="UER00412"/>
</dbReference>
<comment type="catalytic activity">
    <reaction evidence="1 3">
        <text>aldehydo-D-ribose 5-phosphate = D-ribulose 5-phosphate</text>
        <dbReference type="Rhea" id="RHEA:14657"/>
        <dbReference type="ChEBI" id="CHEBI:58121"/>
        <dbReference type="ChEBI" id="CHEBI:58273"/>
        <dbReference type="EC" id="5.3.1.6"/>
    </reaction>
</comment>
<dbReference type="STRING" id="1423807.FD16_GL002048"/>
<dbReference type="Proteomes" id="UP000051820">
    <property type="component" value="Unassembled WGS sequence"/>
</dbReference>
<comment type="caution">
    <text evidence="4">The sequence shown here is derived from an EMBL/GenBank/DDBJ whole genome shotgun (WGS) entry which is preliminary data.</text>
</comment>
<dbReference type="SUPFAM" id="SSF75445">
    <property type="entry name" value="D-ribose-5-phosphate isomerase (RpiA), lid domain"/>
    <property type="match status" value="1"/>
</dbReference>
<dbReference type="Pfam" id="PF06026">
    <property type="entry name" value="Rib_5-P_isom_A"/>
    <property type="match status" value="1"/>
</dbReference>
<dbReference type="InterPro" id="IPR037171">
    <property type="entry name" value="NagB/RpiA_transferase-like"/>
</dbReference>
<dbReference type="InterPro" id="IPR004788">
    <property type="entry name" value="Ribose5P_isomerase_type_A"/>
</dbReference>
<comment type="pathway">
    <text evidence="3">Carbohydrate degradation; pentose phosphate pathway; D-ribose 5-phosphate from D-ribulose 5-phosphate (non-oxidative stage): step 1/1.</text>
</comment>
<accession>A0A0R1VTM7</accession>
<comment type="subunit">
    <text evidence="3">Homodimer.</text>
</comment>
<feature type="binding site" evidence="3">
    <location>
        <begin position="97"/>
        <end position="100"/>
    </location>
    <ligand>
        <name>substrate</name>
    </ligand>
</feature>
<comment type="function">
    <text evidence="3">Catalyzes the reversible conversion of ribose-5-phosphate to ribulose 5-phosphate.</text>
</comment>
<name>A0A0R1VTM7_9LACO</name>
<dbReference type="EMBL" id="AZGF01000050">
    <property type="protein sequence ID" value="KRM09066.1"/>
    <property type="molecule type" value="Genomic_DNA"/>
</dbReference>
<dbReference type="EC" id="5.3.1.6" evidence="3"/>
<dbReference type="CDD" id="cd01398">
    <property type="entry name" value="RPI_A"/>
    <property type="match status" value="1"/>
</dbReference>
<dbReference type="PANTHER" id="PTHR11934:SF0">
    <property type="entry name" value="RIBOSE-5-PHOSPHATE ISOMERASE"/>
    <property type="match status" value="1"/>
</dbReference>
<dbReference type="GO" id="GO:0009052">
    <property type="term" value="P:pentose-phosphate shunt, non-oxidative branch"/>
    <property type="evidence" value="ECO:0007669"/>
    <property type="project" value="UniProtKB-UniRule"/>
</dbReference>
<keyword evidence="5" id="KW-1185">Reference proteome</keyword>
<keyword evidence="2 3" id="KW-0413">Isomerase</keyword>
<evidence type="ECO:0000313" key="4">
    <source>
        <dbReference type="EMBL" id="KRM09066.1"/>
    </source>
</evidence>
<dbReference type="SUPFAM" id="SSF100950">
    <property type="entry name" value="NagB/RpiA/CoA transferase-like"/>
    <property type="match status" value="1"/>
</dbReference>